<protein>
    <recommendedName>
        <fullName evidence="2">Tail specific protease domain-containing protein</fullName>
    </recommendedName>
</protein>
<evidence type="ECO:0000313" key="4">
    <source>
        <dbReference type="Proteomes" id="UP000254101"/>
    </source>
</evidence>
<feature type="domain" description="Tail specific protease" evidence="2">
    <location>
        <begin position="296"/>
        <end position="467"/>
    </location>
</feature>
<gene>
    <name evidence="3" type="ORF">DL238_06940</name>
</gene>
<comment type="caution">
    <text evidence="3">The sequence shown here is derived from an EMBL/GenBank/DDBJ whole genome shotgun (WGS) entry which is preliminary data.</text>
</comment>
<dbReference type="InterPro" id="IPR029045">
    <property type="entry name" value="ClpP/crotonase-like_dom_sf"/>
</dbReference>
<feature type="signal peptide" evidence="1">
    <location>
        <begin position="1"/>
        <end position="44"/>
    </location>
</feature>
<organism evidence="3 4">
    <name type="scientific">Alteriqipengyuania lutimaris</name>
    <dbReference type="NCBI Taxonomy" id="1538146"/>
    <lineage>
        <taxon>Bacteria</taxon>
        <taxon>Pseudomonadati</taxon>
        <taxon>Pseudomonadota</taxon>
        <taxon>Alphaproteobacteria</taxon>
        <taxon>Sphingomonadales</taxon>
        <taxon>Erythrobacteraceae</taxon>
        <taxon>Alteriqipengyuania</taxon>
    </lineage>
</organism>
<dbReference type="AlphaFoldDB" id="A0A395LK72"/>
<dbReference type="SUPFAM" id="SSF52096">
    <property type="entry name" value="ClpP/crotonase"/>
    <property type="match status" value="1"/>
</dbReference>
<dbReference type="Proteomes" id="UP000254101">
    <property type="component" value="Unassembled WGS sequence"/>
</dbReference>
<sequence>MDRAFRWMRIDVGFRADSVRRMSSITRFAAALLVLCTPVAPALAQDGGDPTTDASAQEPTDWADTARRDVLAAYDAFVRNHPGIYDLANPGFPAQLAQARARGLEAAAKAQDLRGYSRALAEFSAVLQDGHAGVGVPSGAQPDGEPVWPGFIAVWRGDGLFVRTQDKADPLYGARFVSCEGEPIDAFLRDRLTMRYFRPNEAGQWWVRPMQLFYASSGLQEEQPRSCTFARSDGAQTEVTLDWRPLSEDEEKWRSIGFWGEREPTALSEKRDGIYFIGLQDFDPDEAGVAAFDALYADVRARRGELKDARALVLDLRRNGGGGSRWSERLADILWGEGAVEARTASSADVLWRTSPGNTAYIASAEADFRANGDDEVADFIARLAEGMRAAHERGEVFFAESTLEDETAEAAGGTPASPETDFATPVYVIVPGNCASACLDALDYFTPFENVTLIGAPSSADSTYMDVRSEDLPAGPGIVTIPIKVYVGRKRGWGEVYPADIETTDLDWSTSAFLDAIEADLAAR</sequence>
<evidence type="ECO:0000256" key="1">
    <source>
        <dbReference type="SAM" id="SignalP"/>
    </source>
</evidence>
<feature type="chain" id="PRO_5017366760" description="Tail specific protease domain-containing protein" evidence="1">
    <location>
        <begin position="45"/>
        <end position="525"/>
    </location>
</feature>
<dbReference type="OrthoDB" id="7266775at2"/>
<accession>A0A395LK72</accession>
<name>A0A395LK72_9SPHN</name>
<dbReference type="GO" id="GO:0008236">
    <property type="term" value="F:serine-type peptidase activity"/>
    <property type="evidence" value="ECO:0007669"/>
    <property type="project" value="InterPro"/>
</dbReference>
<evidence type="ECO:0000259" key="2">
    <source>
        <dbReference type="Pfam" id="PF03572"/>
    </source>
</evidence>
<proteinExistence type="predicted"/>
<keyword evidence="4" id="KW-1185">Reference proteome</keyword>
<evidence type="ECO:0000313" key="3">
    <source>
        <dbReference type="EMBL" id="RDS77373.1"/>
    </source>
</evidence>
<dbReference type="GO" id="GO:0006508">
    <property type="term" value="P:proteolysis"/>
    <property type="evidence" value="ECO:0007669"/>
    <property type="project" value="InterPro"/>
</dbReference>
<dbReference type="Pfam" id="PF03572">
    <property type="entry name" value="Peptidase_S41"/>
    <property type="match status" value="1"/>
</dbReference>
<dbReference type="EMBL" id="QRBB01000001">
    <property type="protein sequence ID" value="RDS77373.1"/>
    <property type="molecule type" value="Genomic_DNA"/>
</dbReference>
<keyword evidence="1" id="KW-0732">Signal</keyword>
<dbReference type="Gene3D" id="3.90.226.10">
    <property type="entry name" value="2-enoyl-CoA Hydratase, Chain A, domain 1"/>
    <property type="match status" value="1"/>
</dbReference>
<reference evidence="3 4" key="1">
    <citation type="submission" date="2018-07" db="EMBL/GenBank/DDBJ databases">
        <title>Erythrobacter nanhaiensis sp. nov., a novel member of the genus Erythrobacter isolated from the South China Sea.</title>
        <authorList>
            <person name="Chen X."/>
            <person name="Liu J."/>
        </authorList>
    </citation>
    <scope>NUCLEOTIDE SEQUENCE [LARGE SCALE GENOMIC DNA]</scope>
    <source>
        <strain evidence="3 4">S-5</strain>
    </source>
</reference>
<dbReference type="InterPro" id="IPR005151">
    <property type="entry name" value="Tail-specific_protease"/>
</dbReference>